<keyword evidence="16" id="KW-1185">Reference proteome</keyword>
<gene>
    <name evidence="15" type="ordered locus">Dshi_1902</name>
</gene>
<keyword evidence="11 13" id="KW-0012">Acyltransferase</keyword>
<keyword evidence="8" id="KW-0016">Alginate biosynthesis</keyword>
<feature type="transmembrane region" description="Helical" evidence="14">
    <location>
        <begin position="239"/>
        <end position="258"/>
    </location>
</feature>
<dbReference type="STRING" id="398580.Dshi_1902"/>
<dbReference type="InterPro" id="IPR024194">
    <property type="entry name" value="Ac/AlaTfrase_AlgI/DltB"/>
</dbReference>
<dbReference type="AlphaFoldDB" id="A8LND1"/>
<feature type="transmembrane region" description="Helical" evidence="14">
    <location>
        <begin position="30"/>
        <end position="55"/>
    </location>
</feature>
<keyword evidence="6 13" id="KW-0808">Transferase</keyword>
<dbReference type="GO" id="GO:0005886">
    <property type="term" value="C:plasma membrane"/>
    <property type="evidence" value="ECO:0007669"/>
    <property type="project" value="UniProtKB-SubCell"/>
</dbReference>
<evidence type="ECO:0000256" key="2">
    <source>
        <dbReference type="ARBA" id="ARBA00005182"/>
    </source>
</evidence>
<dbReference type="HOGENOM" id="CLU_025255_1_3_5"/>
<dbReference type="EMBL" id="CP000830">
    <property type="protein sequence ID" value="ABV93644.1"/>
    <property type="molecule type" value="Genomic_DNA"/>
</dbReference>
<dbReference type="Pfam" id="PF03062">
    <property type="entry name" value="MBOAT"/>
    <property type="match status" value="1"/>
</dbReference>
<dbReference type="InterPro" id="IPR028362">
    <property type="entry name" value="AlgI"/>
</dbReference>
<sequence length="458" mass="50734">MVFSTPIFLFGFLPVFLAAYYLVPRAGRNWLILLASTLFYAWWRTDALIVLYVVAGSSYAAAKLATQTRDATVKTWAVRAGVAVNLAILGWFKYTTFILGNLNTALGGDALTVPEIILPIGLSFLTFQSISYILDVARGDAPPARKLSDFLAFSSLFPQLIAGPVLRYKDLAHQFETREHSVALFCRGARRFIEGLAMKLLIADSVAPLADRIFALSDPTVAEAWLGALAYSIQLLFDFAGYSAMAIGLGLMIGFHFPENFDAPYTSRSITEFWRRWHISLSRWLRDYLYVPLGGNRGGRLRTYRNLVLTMVLGGIWHGANWTFVVWGLWHGGLMALERALGAKHRDTVWPRLLAWPVTMICVVLGWVVFRAASLGEAMTMYAGMFGAHGLPLRAETVLLTAPTEVICLALGMVLSMAPRPALHPVAWAARLQPAALSMLCLIAVQARTVSPFLYFQF</sequence>
<dbReference type="PIRSF" id="PIRSF500217">
    <property type="entry name" value="AlgI"/>
    <property type="match status" value="1"/>
</dbReference>
<keyword evidence="7 14" id="KW-0812">Transmembrane</keyword>
<dbReference type="InterPro" id="IPR051085">
    <property type="entry name" value="MB_O-acyltransferase"/>
</dbReference>
<comment type="pathway">
    <text evidence="2">Glycan biosynthesis; alginate biosynthesis.</text>
</comment>
<dbReference type="PIRSF" id="PIRSF016636">
    <property type="entry name" value="AlgI_DltB"/>
    <property type="match status" value="1"/>
</dbReference>
<evidence type="ECO:0000313" key="16">
    <source>
        <dbReference type="Proteomes" id="UP000006833"/>
    </source>
</evidence>
<feature type="transmembrane region" description="Helical" evidence="14">
    <location>
        <begin position="76"/>
        <end position="96"/>
    </location>
</feature>
<comment type="subcellular location">
    <subcellularLocation>
        <location evidence="1">Cell membrane</location>
        <topology evidence="1">Multi-pass membrane protein</topology>
    </subcellularLocation>
</comment>
<evidence type="ECO:0000256" key="12">
    <source>
        <dbReference type="ARBA" id="ARBA00031030"/>
    </source>
</evidence>
<dbReference type="GO" id="GO:0042121">
    <property type="term" value="P:alginic acid biosynthetic process"/>
    <property type="evidence" value="ECO:0007669"/>
    <property type="project" value="UniProtKB-KW"/>
</dbReference>
<dbReference type="RefSeq" id="WP_012178574.1">
    <property type="nucleotide sequence ID" value="NC_009952.1"/>
</dbReference>
<evidence type="ECO:0000256" key="6">
    <source>
        <dbReference type="ARBA" id="ARBA00022679"/>
    </source>
</evidence>
<dbReference type="GO" id="GO:0016746">
    <property type="term" value="F:acyltransferase activity"/>
    <property type="evidence" value="ECO:0007669"/>
    <property type="project" value="UniProtKB-KW"/>
</dbReference>
<proteinExistence type="inferred from homology"/>
<organism evidence="15 16">
    <name type="scientific">Dinoroseobacter shibae (strain DSM 16493 / NCIMB 14021 / DFL 12)</name>
    <dbReference type="NCBI Taxonomy" id="398580"/>
    <lineage>
        <taxon>Bacteria</taxon>
        <taxon>Pseudomonadati</taxon>
        <taxon>Pseudomonadota</taxon>
        <taxon>Alphaproteobacteria</taxon>
        <taxon>Rhodobacterales</taxon>
        <taxon>Roseobacteraceae</taxon>
        <taxon>Dinoroseobacter</taxon>
    </lineage>
</organism>
<dbReference type="PANTHER" id="PTHR13285:SF23">
    <property type="entry name" value="TEICHOIC ACID D-ALANYLTRANSFERASE"/>
    <property type="match status" value="1"/>
</dbReference>
<evidence type="ECO:0000256" key="8">
    <source>
        <dbReference type="ARBA" id="ARBA00022841"/>
    </source>
</evidence>
<feature type="transmembrane region" description="Helical" evidence="14">
    <location>
        <begin position="7"/>
        <end position="24"/>
    </location>
</feature>
<evidence type="ECO:0000256" key="11">
    <source>
        <dbReference type="ARBA" id="ARBA00023315"/>
    </source>
</evidence>
<dbReference type="KEGG" id="dsh:Dshi_1902"/>
<evidence type="ECO:0000256" key="5">
    <source>
        <dbReference type="ARBA" id="ARBA00022475"/>
    </source>
</evidence>
<evidence type="ECO:0000256" key="14">
    <source>
        <dbReference type="SAM" id="Phobius"/>
    </source>
</evidence>
<dbReference type="OrthoDB" id="139172at2"/>
<feature type="transmembrane region" description="Helical" evidence="14">
    <location>
        <begin position="350"/>
        <end position="370"/>
    </location>
</feature>
<protein>
    <recommendedName>
        <fullName evidence="4">Probable alginate O-acetylase AlgI</fullName>
    </recommendedName>
    <alternativeName>
        <fullName evidence="12">Alginate biosynthesis protein AlgI</fullName>
    </alternativeName>
</protein>
<evidence type="ECO:0000256" key="9">
    <source>
        <dbReference type="ARBA" id="ARBA00022989"/>
    </source>
</evidence>
<dbReference type="eggNOG" id="COG1696">
    <property type="taxonomic scope" value="Bacteria"/>
</dbReference>
<dbReference type="InterPro" id="IPR004299">
    <property type="entry name" value="MBOAT_fam"/>
</dbReference>
<evidence type="ECO:0000256" key="1">
    <source>
        <dbReference type="ARBA" id="ARBA00004651"/>
    </source>
</evidence>
<dbReference type="Proteomes" id="UP000006833">
    <property type="component" value="Chromosome"/>
</dbReference>
<comment type="similarity">
    <text evidence="3 13">Belongs to the membrane-bound acyltransferase family.</text>
</comment>
<keyword evidence="5 13" id="KW-1003">Cell membrane</keyword>
<name>A8LND1_DINSH</name>
<evidence type="ECO:0000313" key="15">
    <source>
        <dbReference type="EMBL" id="ABV93644.1"/>
    </source>
</evidence>
<reference evidence="16" key="1">
    <citation type="journal article" date="2010" name="ISME J.">
        <title>The complete genome sequence of the algal symbiont Dinoroseobacter shibae: a hitchhiker's guide to life in the sea.</title>
        <authorList>
            <person name="Wagner-Dobler I."/>
            <person name="Ballhausen B."/>
            <person name="Berger M."/>
            <person name="Brinkhoff T."/>
            <person name="Buchholz I."/>
            <person name="Bunk B."/>
            <person name="Cypionka H."/>
            <person name="Daniel R."/>
            <person name="Drepper T."/>
            <person name="Gerdts G."/>
            <person name="Hahnke S."/>
            <person name="Han C."/>
            <person name="Jahn D."/>
            <person name="Kalhoefer D."/>
            <person name="Kiss H."/>
            <person name="Klenk H.P."/>
            <person name="Kyrpides N."/>
            <person name="Liebl W."/>
            <person name="Liesegang H."/>
            <person name="Meincke L."/>
            <person name="Pati A."/>
            <person name="Petersen J."/>
            <person name="Piekarski T."/>
            <person name="Pommerenke C."/>
            <person name="Pradella S."/>
            <person name="Pukall R."/>
            <person name="Rabus R."/>
            <person name="Stackebrandt E."/>
            <person name="Thole S."/>
            <person name="Thompson L."/>
            <person name="Tielen P."/>
            <person name="Tomasch J."/>
            <person name="von Jan M."/>
            <person name="Wanphrut N."/>
            <person name="Wichels A."/>
            <person name="Zech H."/>
            <person name="Simon M."/>
        </authorList>
    </citation>
    <scope>NUCLEOTIDE SEQUENCE [LARGE SCALE GENOMIC DNA]</scope>
    <source>
        <strain evidence="16">DSM 16493 / NCIMB 14021 / DFL 12</strain>
    </source>
</reference>
<feature type="transmembrane region" description="Helical" evidence="14">
    <location>
        <begin position="307"/>
        <end position="330"/>
    </location>
</feature>
<feature type="transmembrane region" description="Helical" evidence="14">
    <location>
        <begin position="147"/>
        <end position="166"/>
    </location>
</feature>
<evidence type="ECO:0000256" key="3">
    <source>
        <dbReference type="ARBA" id="ARBA00010323"/>
    </source>
</evidence>
<evidence type="ECO:0000256" key="4">
    <source>
        <dbReference type="ARBA" id="ARBA00016084"/>
    </source>
</evidence>
<keyword evidence="9 14" id="KW-1133">Transmembrane helix</keyword>
<evidence type="ECO:0000256" key="7">
    <source>
        <dbReference type="ARBA" id="ARBA00022692"/>
    </source>
</evidence>
<dbReference type="PANTHER" id="PTHR13285">
    <property type="entry name" value="ACYLTRANSFERASE"/>
    <property type="match status" value="1"/>
</dbReference>
<keyword evidence="10 13" id="KW-0472">Membrane</keyword>
<evidence type="ECO:0000256" key="10">
    <source>
        <dbReference type="ARBA" id="ARBA00023136"/>
    </source>
</evidence>
<feature type="transmembrane region" description="Helical" evidence="14">
    <location>
        <begin position="116"/>
        <end position="135"/>
    </location>
</feature>
<accession>A8LND1</accession>
<evidence type="ECO:0000256" key="13">
    <source>
        <dbReference type="PIRNR" id="PIRNR016636"/>
    </source>
</evidence>